<proteinExistence type="inferred from homology"/>
<evidence type="ECO:0000256" key="11">
    <source>
        <dbReference type="PIRSR" id="PIRSR601580-3"/>
    </source>
</evidence>
<feature type="chain" id="PRO_5007948692" description="Calreticulin" evidence="12">
    <location>
        <begin position="23"/>
        <end position="513"/>
    </location>
</feature>
<keyword evidence="11" id="KW-1015">Disulfide bond</keyword>
<dbReference type="FunFam" id="2.10.250.10:FF:000002">
    <property type="entry name" value="Calreticulin"/>
    <property type="match status" value="1"/>
</dbReference>
<reference evidence="14" key="1">
    <citation type="submission" date="2016-03" db="EMBL/GenBank/DDBJ databases">
        <title>Mechanisms controlling the formation of the plant cell surface in tip-growing cells are functionally conserved among land plants.</title>
        <authorList>
            <person name="Honkanen S."/>
            <person name="Jones V.A."/>
            <person name="Morieri G."/>
            <person name="Champion C."/>
            <person name="Hetherington A.J."/>
            <person name="Kelly S."/>
            <person name="Saint-Marcoux D."/>
            <person name="Proust H."/>
            <person name="Prescott H."/>
            <person name="Dolan L."/>
        </authorList>
    </citation>
    <scope>NUCLEOTIDE SEQUENCE [LARGE SCALE GENOMIC DNA]</scope>
    <source>
        <tissue evidence="14">Whole gametophyte</tissue>
    </source>
</reference>
<comment type="caution">
    <text evidence="14">The sequence shown here is derived from an EMBL/GenBank/DDBJ whole genome shotgun (WGS) entry which is preliminary data.</text>
</comment>
<comment type="subcellular location">
    <subcellularLocation>
        <location evidence="1">Endoplasmic reticulum lumen</location>
    </subcellularLocation>
</comment>
<gene>
    <name evidence="14" type="ORF">AXG93_2024s1070</name>
</gene>
<evidence type="ECO:0000256" key="8">
    <source>
        <dbReference type="ARBA" id="ARBA00022833"/>
    </source>
</evidence>
<evidence type="ECO:0000256" key="9">
    <source>
        <dbReference type="ARBA" id="ARBA00022837"/>
    </source>
</evidence>
<dbReference type="InterPro" id="IPR018124">
    <property type="entry name" value="Calret/calnex_CS"/>
</dbReference>
<feature type="compositionally biased region" description="Basic and acidic residues" evidence="13">
    <location>
        <begin position="405"/>
        <end position="444"/>
    </location>
</feature>
<dbReference type="Pfam" id="PF00262">
    <property type="entry name" value="Calreticulin"/>
    <property type="match status" value="2"/>
</dbReference>
<dbReference type="InterPro" id="IPR009033">
    <property type="entry name" value="Calreticulin/calnexin_P_dom_sf"/>
</dbReference>
<dbReference type="GO" id="GO:0005788">
    <property type="term" value="C:endoplasmic reticulum lumen"/>
    <property type="evidence" value="ECO:0007669"/>
    <property type="project" value="UniProtKB-SubCell"/>
</dbReference>
<keyword evidence="3" id="KW-0479">Metal-binding</keyword>
<dbReference type="EMBL" id="LVLJ01003555">
    <property type="protein sequence ID" value="OAE20995.1"/>
    <property type="molecule type" value="Genomic_DNA"/>
</dbReference>
<evidence type="ECO:0000256" key="4">
    <source>
        <dbReference type="ARBA" id="ARBA00022729"/>
    </source>
</evidence>
<evidence type="ECO:0000256" key="2">
    <source>
        <dbReference type="ARBA" id="ARBA00010983"/>
    </source>
</evidence>
<dbReference type="FunFam" id="2.60.120.200:FF:000018">
    <property type="entry name" value="Calreticulin 1b"/>
    <property type="match status" value="1"/>
</dbReference>
<dbReference type="PROSITE" id="PS00804">
    <property type="entry name" value="CALRETICULIN_2"/>
    <property type="match status" value="1"/>
</dbReference>
<evidence type="ECO:0000256" key="12">
    <source>
        <dbReference type="RuleBase" id="RU362126"/>
    </source>
</evidence>
<feature type="compositionally biased region" description="Basic and acidic residues" evidence="13">
    <location>
        <begin position="451"/>
        <end position="471"/>
    </location>
</feature>
<dbReference type="InterPro" id="IPR013320">
    <property type="entry name" value="ConA-like_dom_sf"/>
</dbReference>
<evidence type="ECO:0000256" key="5">
    <source>
        <dbReference type="ARBA" id="ARBA00022734"/>
    </source>
</evidence>
<protein>
    <recommendedName>
        <fullName evidence="16">Calreticulin</fullName>
    </recommendedName>
</protein>
<comment type="similarity">
    <text evidence="2 12">Belongs to the calreticulin family.</text>
</comment>
<evidence type="ECO:0008006" key="16">
    <source>
        <dbReference type="Google" id="ProtNLM"/>
    </source>
</evidence>
<dbReference type="SUPFAM" id="SSF49899">
    <property type="entry name" value="Concanavalin A-like lectins/glucanases"/>
    <property type="match status" value="1"/>
</dbReference>
<feature type="compositionally biased region" description="Basic and acidic residues" evidence="13">
    <location>
        <begin position="478"/>
        <end position="491"/>
    </location>
</feature>
<feature type="compositionally biased region" description="Acidic residues" evidence="13">
    <location>
        <begin position="492"/>
        <end position="504"/>
    </location>
</feature>
<dbReference type="PRINTS" id="PR00626">
    <property type="entry name" value="CALRETICULIN"/>
</dbReference>
<dbReference type="GO" id="GO:0036503">
    <property type="term" value="P:ERAD pathway"/>
    <property type="evidence" value="ECO:0007669"/>
    <property type="project" value="TreeGrafter"/>
</dbReference>
<keyword evidence="9" id="KW-0106">Calcium</keyword>
<dbReference type="PANTHER" id="PTHR11073:SF45">
    <property type="entry name" value="CALRETICULIN-3"/>
    <property type="match status" value="1"/>
</dbReference>
<evidence type="ECO:0000256" key="10">
    <source>
        <dbReference type="ARBA" id="ARBA00023186"/>
    </source>
</evidence>
<dbReference type="AlphaFoldDB" id="A0A176VM46"/>
<feature type="region of interest" description="Disordered" evidence="13">
    <location>
        <begin position="271"/>
        <end position="336"/>
    </location>
</feature>
<accession>A0A176VM46</accession>
<dbReference type="PROSITE" id="PS00803">
    <property type="entry name" value="CALRETICULIN_1"/>
    <property type="match status" value="1"/>
</dbReference>
<keyword evidence="6" id="KW-0677">Repeat</keyword>
<dbReference type="GO" id="GO:0005509">
    <property type="term" value="F:calcium ion binding"/>
    <property type="evidence" value="ECO:0007669"/>
    <property type="project" value="InterPro"/>
</dbReference>
<evidence type="ECO:0000256" key="6">
    <source>
        <dbReference type="ARBA" id="ARBA00022737"/>
    </source>
</evidence>
<evidence type="ECO:0000313" key="14">
    <source>
        <dbReference type="EMBL" id="OAE20995.1"/>
    </source>
</evidence>
<dbReference type="Proteomes" id="UP000077202">
    <property type="component" value="Unassembled WGS sequence"/>
</dbReference>
<dbReference type="GO" id="GO:0030246">
    <property type="term" value="F:carbohydrate binding"/>
    <property type="evidence" value="ECO:0007669"/>
    <property type="project" value="UniProtKB-KW"/>
</dbReference>
<dbReference type="GO" id="GO:0051082">
    <property type="term" value="F:unfolded protein binding"/>
    <property type="evidence" value="ECO:0007669"/>
    <property type="project" value="InterPro"/>
</dbReference>
<feature type="region of interest" description="Disordered" evidence="13">
    <location>
        <begin position="405"/>
        <end position="513"/>
    </location>
</feature>
<keyword evidence="7 12" id="KW-0256">Endoplasmic reticulum</keyword>
<dbReference type="InterPro" id="IPR001580">
    <property type="entry name" value="Calret/calnex"/>
</dbReference>
<keyword evidence="15" id="KW-1185">Reference proteome</keyword>
<keyword evidence="4 12" id="KW-0732">Signal</keyword>
<keyword evidence="8" id="KW-0862">Zinc</keyword>
<keyword evidence="10 12" id="KW-0143">Chaperone</keyword>
<evidence type="ECO:0000256" key="13">
    <source>
        <dbReference type="SAM" id="MobiDB-lite"/>
    </source>
</evidence>
<feature type="signal peptide" evidence="12">
    <location>
        <begin position="1"/>
        <end position="22"/>
    </location>
</feature>
<dbReference type="GO" id="GO:0006457">
    <property type="term" value="P:protein folding"/>
    <property type="evidence" value="ECO:0007669"/>
    <property type="project" value="InterPro"/>
</dbReference>
<name>A0A176VM46_MARPO</name>
<evidence type="ECO:0000313" key="15">
    <source>
        <dbReference type="Proteomes" id="UP000077202"/>
    </source>
</evidence>
<sequence length="513" mass="59761">MSAPALLPLALALALFSARAACEVIFEERFEGESRRIGLRFALIVEMFCHPNAGCGFLRTCARCCDVMDLWFSFVNKHWVKKHGQASLDGWESRWVRSDWKRSEGLAGNWIHTAGKWYGDDADKGIQTSPDARFFAISTKFPQEFSNKGRTLVLQYSVKHEQKIECGGGYVKLMSGYVNQRKFSGDTPYSIMFGPDICGTQTKKLHAIIQYKGQNYPIKKTVACETDQLTHVYTFIIRPDASYSILVDNRERESGSLYNDWEILPPRKLKDNKAKKPEDWDDREYIPDPDDKKPEDWDSIPSEIPDPKSKKPDDWDEEDDGEWYPSTIPNPKYKGPWKPKKIKNPAYKGKWKIPWVDNPEFEDDPDLYVFAPLQYFGIELWQVKAGSLFDNILITDDPDYAKQVAEETTLKNKDAELESFEEAEKKREADEEREAQAAREEGERRRRSRDRRRDSHSKLRSRDRARDYDRRARSKSARLREDMKSKYSRGYDDEDDDDDDDDDYYPDHGHDEL</sequence>
<dbReference type="SUPFAM" id="SSF63887">
    <property type="entry name" value="P-domain of calnexin/calreticulin"/>
    <property type="match status" value="1"/>
</dbReference>
<feature type="disulfide bond" evidence="11">
    <location>
        <begin position="166"/>
        <end position="198"/>
    </location>
</feature>
<evidence type="ECO:0000256" key="7">
    <source>
        <dbReference type="ARBA" id="ARBA00022824"/>
    </source>
</evidence>
<evidence type="ECO:0000256" key="3">
    <source>
        <dbReference type="ARBA" id="ARBA00022723"/>
    </source>
</evidence>
<keyword evidence="5" id="KW-0430">Lectin</keyword>
<dbReference type="Gene3D" id="2.60.120.200">
    <property type="match status" value="1"/>
</dbReference>
<dbReference type="Gene3D" id="2.10.250.10">
    <property type="entry name" value="Calreticulin/calnexin, P domain"/>
    <property type="match status" value="1"/>
</dbReference>
<evidence type="ECO:0000256" key="1">
    <source>
        <dbReference type="ARBA" id="ARBA00004319"/>
    </source>
</evidence>
<dbReference type="PANTHER" id="PTHR11073">
    <property type="entry name" value="CALRETICULIN AND CALNEXIN"/>
    <property type="match status" value="1"/>
</dbReference>
<feature type="compositionally biased region" description="Basic and acidic residues" evidence="13">
    <location>
        <begin position="271"/>
        <end position="296"/>
    </location>
</feature>
<dbReference type="GO" id="GO:0005789">
    <property type="term" value="C:endoplasmic reticulum membrane"/>
    <property type="evidence" value="ECO:0007669"/>
    <property type="project" value="TreeGrafter"/>
</dbReference>
<organism evidence="14 15">
    <name type="scientific">Marchantia polymorpha subsp. ruderalis</name>
    <dbReference type="NCBI Taxonomy" id="1480154"/>
    <lineage>
        <taxon>Eukaryota</taxon>
        <taxon>Viridiplantae</taxon>
        <taxon>Streptophyta</taxon>
        <taxon>Embryophyta</taxon>
        <taxon>Marchantiophyta</taxon>
        <taxon>Marchantiopsida</taxon>
        <taxon>Marchantiidae</taxon>
        <taxon>Marchantiales</taxon>
        <taxon>Marchantiaceae</taxon>
        <taxon>Marchantia</taxon>
    </lineage>
</organism>